<evidence type="ECO:0000313" key="2">
    <source>
        <dbReference type="EMBL" id="MED6255360.1"/>
    </source>
</evidence>
<keyword evidence="1" id="KW-0472">Membrane</keyword>
<reference evidence="2 3" key="1">
    <citation type="submission" date="2021-07" db="EMBL/GenBank/DDBJ databases">
        <authorList>
            <person name="Palmer J.M."/>
        </authorList>
    </citation>
    <scope>NUCLEOTIDE SEQUENCE [LARGE SCALE GENOMIC DNA]</scope>
    <source>
        <strain evidence="2 3">AT_MEX2019</strain>
        <tissue evidence="2">Muscle</tissue>
    </source>
</reference>
<evidence type="ECO:0000313" key="3">
    <source>
        <dbReference type="Proteomes" id="UP001345963"/>
    </source>
</evidence>
<keyword evidence="3" id="KW-1185">Reference proteome</keyword>
<sequence length="107" mass="12115">MFSYVVKRKDLVTSGHSRRIVTPGVNWNTSDWPHVISPLKVLVDARCKQSVLLWDGVCLKCKILDILRLILSLQAGIQSKNCILNIKIWTYAAFVVKWGCFLSGILN</sequence>
<comment type="caution">
    <text evidence="2">The sequence shown here is derived from an EMBL/GenBank/DDBJ whole genome shotgun (WGS) entry which is preliminary data.</text>
</comment>
<protein>
    <submittedName>
        <fullName evidence="2">Uncharacterized protein</fullName>
    </submittedName>
</protein>
<name>A0ABU7C0G4_9TELE</name>
<keyword evidence="1" id="KW-0812">Transmembrane</keyword>
<proteinExistence type="predicted"/>
<accession>A0ABU7C0G4</accession>
<organism evidence="2 3">
    <name type="scientific">Ataeniobius toweri</name>
    <dbReference type="NCBI Taxonomy" id="208326"/>
    <lineage>
        <taxon>Eukaryota</taxon>
        <taxon>Metazoa</taxon>
        <taxon>Chordata</taxon>
        <taxon>Craniata</taxon>
        <taxon>Vertebrata</taxon>
        <taxon>Euteleostomi</taxon>
        <taxon>Actinopterygii</taxon>
        <taxon>Neopterygii</taxon>
        <taxon>Teleostei</taxon>
        <taxon>Neoteleostei</taxon>
        <taxon>Acanthomorphata</taxon>
        <taxon>Ovalentaria</taxon>
        <taxon>Atherinomorphae</taxon>
        <taxon>Cyprinodontiformes</taxon>
        <taxon>Goodeidae</taxon>
        <taxon>Ataeniobius</taxon>
    </lineage>
</organism>
<gene>
    <name evidence="2" type="ORF">ATANTOWER_008589</name>
</gene>
<evidence type="ECO:0000256" key="1">
    <source>
        <dbReference type="SAM" id="Phobius"/>
    </source>
</evidence>
<dbReference type="Proteomes" id="UP001345963">
    <property type="component" value="Unassembled WGS sequence"/>
</dbReference>
<keyword evidence="1" id="KW-1133">Transmembrane helix</keyword>
<feature type="transmembrane region" description="Helical" evidence="1">
    <location>
        <begin position="88"/>
        <end position="106"/>
    </location>
</feature>
<dbReference type="EMBL" id="JAHUTI010070868">
    <property type="protein sequence ID" value="MED6255360.1"/>
    <property type="molecule type" value="Genomic_DNA"/>
</dbReference>